<dbReference type="AlphaFoldDB" id="A0A8J7LXZ8"/>
<keyword evidence="2" id="KW-1185">Reference proteome</keyword>
<reference evidence="1" key="1">
    <citation type="submission" date="2020-12" db="EMBL/GenBank/DDBJ databases">
        <title>Geomonas sp. Red875, isolated from river sediment.</title>
        <authorList>
            <person name="Xu Z."/>
            <person name="Zhang Z."/>
            <person name="Masuda Y."/>
            <person name="Itoh H."/>
            <person name="Senoo K."/>
        </authorList>
    </citation>
    <scope>NUCLEOTIDE SEQUENCE</scope>
    <source>
        <strain evidence="1">Red875</strain>
    </source>
</reference>
<protein>
    <submittedName>
        <fullName evidence="1">Uncharacterized protein</fullName>
    </submittedName>
</protein>
<name>A0A8J7LXZ8_9BACT</name>
<dbReference type="RefSeq" id="WP_199382829.1">
    <property type="nucleotide sequence ID" value="NZ_JAEMHM010000003.1"/>
</dbReference>
<dbReference type="EMBL" id="JAEMHM010000003">
    <property type="protein sequence ID" value="MBJ6723991.1"/>
    <property type="molecule type" value="Genomic_DNA"/>
</dbReference>
<dbReference type="Proteomes" id="UP000636888">
    <property type="component" value="Unassembled WGS sequence"/>
</dbReference>
<sequence length="49" mass="5500">MRIDRGDEENIHLQKNGKEAVAVCGVCGSILEQDKESGEFRCTECDEEQ</sequence>
<evidence type="ECO:0000313" key="1">
    <source>
        <dbReference type="EMBL" id="MBJ6723991.1"/>
    </source>
</evidence>
<accession>A0A8J7LXZ8</accession>
<organism evidence="1 2">
    <name type="scientific">Geomesophilobacter sediminis</name>
    <dbReference type="NCBI Taxonomy" id="2798584"/>
    <lineage>
        <taxon>Bacteria</taxon>
        <taxon>Pseudomonadati</taxon>
        <taxon>Thermodesulfobacteriota</taxon>
        <taxon>Desulfuromonadia</taxon>
        <taxon>Geobacterales</taxon>
        <taxon>Geobacteraceae</taxon>
        <taxon>Geomesophilobacter</taxon>
    </lineage>
</organism>
<evidence type="ECO:0000313" key="2">
    <source>
        <dbReference type="Proteomes" id="UP000636888"/>
    </source>
</evidence>
<proteinExistence type="predicted"/>
<comment type="caution">
    <text evidence="1">The sequence shown here is derived from an EMBL/GenBank/DDBJ whole genome shotgun (WGS) entry which is preliminary data.</text>
</comment>
<gene>
    <name evidence="1" type="ORF">JFN93_04655</name>
</gene>